<dbReference type="PANTHER" id="PTHR31286:SF60">
    <property type="entry name" value="PROTEIN, PUTATIVE-RELATED"/>
    <property type="match status" value="1"/>
</dbReference>
<dbReference type="EMBL" id="JANJYJ010000007">
    <property type="protein sequence ID" value="KAK3199371.1"/>
    <property type="molecule type" value="Genomic_DNA"/>
</dbReference>
<sequence>MQEATKPCGEELNFGSSRTAARGVIPGCYNTVTVFGDATVFPSLLQCCHSIFVTTTVPATVFSSRYSAHYNIPSLLQCPATVFSLMLQSATVIPLQYFTAPTVSRTMVFPLLHGLAEDPMSLEAILSSSPHTSSTTTPICSEGTPSKKGGFVSIRVDLIAYQSRLELCKNALIGGLVLASGERSWMLVDLKAKFSKHWLISADWRLISLGKSYFQIILKSFGNKNKNKNKIIFDLARGIGVSLRLDKATIDGDFGHYARVLVDVDMSALLPSSVLLERDEFHSSFISVEYENLPSFCSICSSIGHLPGSCHWIKSKVPAASAGKSSQPMAEASKMVYRQIDIDSSRGPSFQCFCCYLSRFGAYRFNVEADDLDSDGLAQRTMIAKRDCRHTSPSFGLLPADPMISPQTVLCHKQHLTVSISTGSLMHWFTFVYASTFAYVVAVVLLRSRSGRWLVLCHPLGW</sequence>
<keyword evidence="3" id="KW-1185">Reference proteome</keyword>
<evidence type="ECO:0008006" key="4">
    <source>
        <dbReference type="Google" id="ProtNLM"/>
    </source>
</evidence>
<dbReference type="InterPro" id="IPR040256">
    <property type="entry name" value="At4g02000-like"/>
</dbReference>
<dbReference type="PANTHER" id="PTHR31286">
    <property type="entry name" value="GLYCINE-RICH CELL WALL STRUCTURAL PROTEIN 1.8-LIKE"/>
    <property type="match status" value="1"/>
</dbReference>
<comment type="caution">
    <text evidence="2">The sequence shown here is derived from an EMBL/GenBank/DDBJ whole genome shotgun (WGS) entry which is preliminary data.</text>
</comment>
<name>A0AAE0A3N5_9ROSI</name>
<gene>
    <name evidence="2" type="ORF">Dsin_022786</name>
</gene>
<evidence type="ECO:0000313" key="2">
    <source>
        <dbReference type="EMBL" id="KAK3199371.1"/>
    </source>
</evidence>
<protein>
    <recommendedName>
        <fullName evidence="4">DUF4283 domain-containing protein</fullName>
    </recommendedName>
</protein>
<evidence type="ECO:0000256" key="1">
    <source>
        <dbReference type="SAM" id="Phobius"/>
    </source>
</evidence>
<dbReference type="Proteomes" id="UP001281410">
    <property type="component" value="Unassembled WGS sequence"/>
</dbReference>
<proteinExistence type="predicted"/>
<evidence type="ECO:0000313" key="3">
    <source>
        <dbReference type="Proteomes" id="UP001281410"/>
    </source>
</evidence>
<keyword evidence="1" id="KW-0812">Transmembrane</keyword>
<keyword evidence="1" id="KW-0472">Membrane</keyword>
<dbReference type="AlphaFoldDB" id="A0AAE0A3N5"/>
<keyword evidence="1" id="KW-1133">Transmembrane helix</keyword>
<organism evidence="2 3">
    <name type="scientific">Dipteronia sinensis</name>
    <dbReference type="NCBI Taxonomy" id="43782"/>
    <lineage>
        <taxon>Eukaryota</taxon>
        <taxon>Viridiplantae</taxon>
        <taxon>Streptophyta</taxon>
        <taxon>Embryophyta</taxon>
        <taxon>Tracheophyta</taxon>
        <taxon>Spermatophyta</taxon>
        <taxon>Magnoliopsida</taxon>
        <taxon>eudicotyledons</taxon>
        <taxon>Gunneridae</taxon>
        <taxon>Pentapetalae</taxon>
        <taxon>rosids</taxon>
        <taxon>malvids</taxon>
        <taxon>Sapindales</taxon>
        <taxon>Sapindaceae</taxon>
        <taxon>Hippocastanoideae</taxon>
        <taxon>Acereae</taxon>
        <taxon>Dipteronia</taxon>
    </lineage>
</organism>
<accession>A0AAE0A3N5</accession>
<reference evidence="2" key="1">
    <citation type="journal article" date="2023" name="Plant J.">
        <title>Genome sequences and population genomics provide insights into the demographic history, inbreeding, and mutation load of two 'living fossil' tree species of Dipteronia.</title>
        <authorList>
            <person name="Feng Y."/>
            <person name="Comes H.P."/>
            <person name="Chen J."/>
            <person name="Zhu S."/>
            <person name="Lu R."/>
            <person name="Zhang X."/>
            <person name="Li P."/>
            <person name="Qiu J."/>
            <person name="Olsen K.M."/>
            <person name="Qiu Y."/>
        </authorList>
    </citation>
    <scope>NUCLEOTIDE SEQUENCE</scope>
    <source>
        <strain evidence="2">NBL</strain>
    </source>
</reference>
<feature type="transmembrane region" description="Helical" evidence="1">
    <location>
        <begin position="425"/>
        <end position="446"/>
    </location>
</feature>